<evidence type="ECO:0000313" key="1">
    <source>
        <dbReference type="EMBL" id="KAA6398921.1"/>
    </source>
</evidence>
<organism evidence="1 2">
    <name type="scientific">Streblomastix strix</name>
    <dbReference type="NCBI Taxonomy" id="222440"/>
    <lineage>
        <taxon>Eukaryota</taxon>
        <taxon>Metamonada</taxon>
        <taxon>Preaxostyla</taxon>
        <taxon>Oxymonadida</taxon>
        <taxon>Streblomastigidae</taxon>
        <taxon>Streblomastix</taxon>
    </lineage>
</organism>
<proteinExistence type="predicted"/>
<reference evidence="1 2" key="1">
    <citation type="submission" date="2019-03" db="EMBL/GenBank/DDBJ databases">
        <title>Single cell metagenomics reveals metabolic interactions within the superorganism composed of flagellate Streblomastix strix and complex community of Bacteroidetes bacteria on its surface.</title>
        <authorList>
            <person name="Treitli S.C."/>
            <person name="Kolisko M."/>
            <person name="Husnik F."/>
            <person name="Keeling P."/>
            <person name="Hampl V."/>
        </authorList>
    </citation>
    <scope>NUCLEOTIDE SEQUENCE [LARGE SCALE GENOMIC DNA]</scope>
    <source>
        <strain evidence="1">ST1C</strain>
    </source>
</reference>
<gene>
    <name evidence="1" type="ORF">EZS28_005552</name>
</gene>
<sequence length="260" mass="28686">MSSITGVSFIKSGTDDSVVLLGTSGTKLISEFGGGTIDDSNYVKKTGQDLQIVEAFIRKRKNEEESNYGDYLISGELNANYVDKTTIQSIGGTKTLTSNITASGFAKTGKDDTSVLLTDGEIIPELTKVFPVHPVQAEYVGKLPIGTVASRNTAFQVDFSGTQTKLEVQFNGIYTLSKNKPDNATDIRAVDEKQPISSSDEVIMKHDLITNELATSNLCLMFSRQDREHKEEVLLMVLLTILKRYHSQIKDPFLLFKQFI</sequence>
<dbReference type="EMBL" id="SNRW01000853">
    <property type="protein sequence ID" value="KAA6398921.1"/>
    <property type="molecule type" value="Genomic_DNA"/>
</dbReference>
<protein>
    <submittedName>
        <fullName evidence="1">Uncharacterized protein</fullName>
    </submittedName>
</protein>
<dbReference type="Proteomes" id="UP000324800">
    <property type="component" value="Unassembled WGS sequence"/>
</dbReference>
<name>A0A5J4WVF9_9EUKA</name>
<accession>A0A5J4WVF9</accession>
<comment type="caution">
    <text evidence="1">The sequence shown here is derived from an EMBL/GenBank/DDBJ whole genome shotgun (WGS) entry which is preliminary data.</text>
</comment>
<dbReference type="AlphaFoldDB" id="A0A5J4WVF9"/>
<evidence type="ECO:0000313" key="2">
    <source>
        <dbReference type="Proteomes" id="UP000324800"/>
    </source>
</evidence>